<sequence>MGYQESYIRFRSERDLRKEWKQYKERVKQETPLLAEVVCASSAKKDVYPIKQGEMMLVVVGERSAQKMHTIERSLDIKRVKGIIPIDDFIVLAGEQHMHLDEFLQSHFHVLTREEE</sequence>
<dbReference type="RefSeq" id="WP_390303637.1">
    <property type="nucleotide sequence ID" value="NZ_JBHRRZ010000008.1"/>
</dbReference>
<keyword evidence="2" id="KW-1185">Reference proteome</keyword>
<accession>A0ABV7A3H6</accession>
<proteinExistence type="predicted"/>
<evidence type="ECO:0000313" key="2">
    <source>
        <dbReference type="Proteomes" id="UP001595387"/>
    </source>
</evidence>
<reference evidence="2" key="1">
    <citation type="journal article" date="2019" name="Int. J. Syst. Evol. Microbiol.">
        <title>The Global Catalogue of Microorganisms (GCM) 10K type strain sequencing project: providing services to taxonomists for standard genome sequencing and annotation.</title>
        <authorList>
            <consortium name="The Broad Institute Genomics Platform"/>
            <consortium name="The Broad Institute Genome Sequencing Center for Infectious Disease"/>
            <person name="Wu L."/>
            <person name="Ma J."/>
        </authorList>
    </citation>
    <scope>NUCLEOTIDE SEQUENCE [LARGE SCALE GENOMIC DNA]</scope>
    <source>
        <strain evidence="2">KCTC 13193</strain>
    </source>
</reference>
<dbReference type="EMBL" id="JBHRRZ010000008">
    <property type="protein sequence ID" value="MFC2947626.1"/>
    <property type="molecule type" value="Genomic_DNA"/>
</dbReference>
<evidence type="ECO:0000313" key="1">
    <source>
        <dbReference type="EMBL" id="MFC2947626.1"/>
    </source>
</evidence>
<protein>
    <submittedName>
        <fullName evidence="1">Uncharacterized protein</fullName>
    </submittedName>
</protein>
<organism evidence="1 2">
    <name type="scientific">Virgibacillus sediminis</name>
    <dbReference type="NCBI Taxonomy" id="202260"/>
    <lineage>
        <taxon>Bacteria</taxon>
        <taxon>Bacillati</taxon>
        <taxon>Bacillota</taxon>
        <taxon>Bacilli</taxon>
        <taxon>Bacillales</taxon>
        <taxon>Bacillaceae</taxon>
        <taxon>Virgibacillus</taxon>
    </lineage>
</organism>
<gene>
    <name evidence="1" type="ORF">ACFODW_04580</name>
</gene>
<dbReference type="Proteomes" id="UP001595387">
    <property type="component" value="Unassembled WGS sequence"/>
</dbReference>
<comment type="caution">
    <text evidence="1">The sequence shown here is derived from an EMBL/GenBank/DDBJ whole genome shotgun (WGS) entry which is preliminary data.</text>
</comment>
<name>A0ABV7A3H6_9BACI</name>